<proteinExistence type="predicted"/>
<sequence>MEIQDIGINTEDKQLRLILKKMINYCLSICKNCFIKHFK</sequence>
<name>A0A8S5NKR8_9CAUD</name>
<organism evidence="1">
    <name type="scientific">Siphoviridae sp. ctrKX6</name>
    <dbReference type="NCBI Taxonomy" id="2826476"/>
    <lineage>
        <taxon>Viruses</taxon>
        <taxon>Duplodnaviria</taxon>
        <taxon>Heunggongvirae</taxon>
        <taxon>Uroviricota</taxon>
        <taxon>Caudoviricetes</taxon>
    </lineage>
</organism>
<dbReference type="EMBL" id="BK015179">
    <property type="protein sequence ID" value="DAD94667.1"/>
    <property type="molecule type" value="Genomic_DNA"/>
</dbReference>
<protein>
    <submittedName>
        <fullName evidence="1">Uncharacterized protein</fullName>
    </submittedName>
</protein>
<evidence type="ECO:0000313" key="1">
    <source>
        <dbReference type="EMBL" id="DAD94667.1"/>
    </source>
</evidence>
<accession>A0A8S5NKR8</accession>
<reference evidence="1" key="1">
    <citation type="journal article" date="2021" name="Proc. Natl. Acad. Sci. U.S.A.">
        <title>A Catalog of Tens of Thousands of Viruses from Human Metagenomes Reveals Hidden Associations with Chronic Diseases.</title>
        <authorList>
            <person name="Tisza M.J."/>
            <person name="Buck C.B."/>
        </authorList>
    </citation>
    <scope>NUCLEOTIDE SEQUENCE</scope>
    <source>
        <strain evidence="1">CtrKX6</strain>
    </source>
</reference>